<evidence type="ECO:0000256" key="1">
    <source>
        <dbReference type="SAM" id="MobiDB-lite"/>
    </source>
</evidence>
<dbReference type="Proteomes" id="UP000288216">
    <property type="component" value="Unassembled WGS sequence"/>
</dbReference>
<evidence type="ECO:0000313" key="2">
    <source>
        <dbReference type="EMBL" id="GCB68202.1"/>
    </source>
</evidence>
<feature type="region of interest" description="Disordered" evidence="1">
    <location>
        <begin position="1"/>
        <end position="28"/>
    </location>
</feature>
<reference evidence="2 3" key="1">
    <citation type="journal article" date="2018" name="Nat. Ecol. Evol.">
        <title>Shark genomes provide insights into elasmobranch evolution and the origin of vertebrates.</title>
        <authorList>
            <person name="Hara Y"/>
            <person name="Yamaguchi K"/>
            <person name="Onimaru K"/>
            <person name="Kadota M"/>
            <person name="Koyanagi M"/>
            <person name="Keeley SD"/>
            <person name="Tatsumi K"/>
            <person name="Tanaka K"/>
            <person name="Motone F"/>
            <person name="Kageyama Y"/>
            <person name="Nozu R"/>
            <person name="Adachi N"/>
            <person name="Nishimura O"/>
            <person name="Nakagawa R"/>
            <person name="Tanegashima C"/>
            <person name="Kiyatake I"/>
            <person name="Matsumoto R"/>
            <person name="Murakumo K"/>
            <person name="Nishida K"/>
            <person name="Terakita A"/>
            <person name="Kuratani S"/>
            <person name="Sato K"/>
            <person name="Hyodo S Kuraku.S."/>
        </authorList>
    </citation>
    <scope>NUCLEOTIDE SEQUENCE [LARGE SCALE GENOMIC DNA]</scope>
</reference>
<name>A0A401P502_SCYTO</name>
<accession>A0A401P502</accession>
<gene>
    <name evidence="2" type="ORF">scyTo_0008190</name>
</gene>
<evidence type="ECO:0000313" key="3">
    <source>
        <dbReference type="Proteomes" id="UP000288216"/>
    </source>
</evidence>
<feature type="region of interest" description="Disordered" evidence="1">
    <location>
        <begin position="64"/>
        <end position="102"/>
    </location>
</feature>
<comment type="caution">
    <text evidence="2">The sequence shown here is derived from an EMBL/GenBank/DDBJ whole genome shotgun (WGS) entry which is preliminary data.</text>
</comment>
<protein>
    <submittedName>
        <fullName evidence="2">Uncharacterized protein</fullName>
    </submittedName>
</protein>
<sequence length="102" mass="11284">MDYNSQEPQRAASIVPSPRPAIAPRGRGLQPATRLIGWSGRLSRKALIKQSCVKEYISSPKLWSPRQTQQLPVGDTPPHAYSSSAELWQELHSPPRCPGMVP</sequence>
<dbReference type="AlphaFoldDB" id="A0A401P502"/>
<dbReference type="EMBL" id="BFAA01003088">
    <property type="protein sequence ID" value="GCB68202.1"/>
    <property type="molecule type" value="Genomic_DNA"/>
</dbReference>
<organism evidence="2 3">
    <name type="scientific">Scyliorhinus torazame</name>
    <name type="common">Cloudy catshark</name>
    <name type="synonym">Catulus torazame</name>
    <dbReference type="NCBI Taxonomy" id="75743"/>
    <lineage>
        <taxon>Eukaryota</taxon>
        <taxon>Metazoa</taxon>
        <taxon>Chordata</taxon>
        <taxon>Craniata</taxon>
        <taxon>Vertebrata</taxon>
        <taxon>Chondrichthyes</taxon>
        <taxon>Elasmobranchii</taxon>
        <taxon>Galeomorphii</taxon>
        <taxon>Galeoidea</taxon>
        <taxon>Carcharhiniformes</taxon>
        <taxon>Scyliorhinidae</taxon>
        <taxon>Scyliorhinus</taxon>
    </lineage>
</organism>
<keyword evidence="3" id="KW-1185">Reference proteome</keyword>
<proteinExistence type="predicted"/>